<feature type="transmembrane region" description="Helical" evidence="1">
    <location>
        <begin position="111"/>
        <end position="131"/>
    </location>
</feature>
<evidence type="ECO:0000256" key="1">
    <source>
        <dbReference type="SAM" id="Phobius"/>
    </source>
</evidence>
<accession>A0A1D7QJC2</accession>
<organism evidence="3 4">
    <name type="scientific">Pedobacter steynii</name>
    <dbReference type="NCBI Taxonomy" id="430522"/>
    <lineage>
        <taxon>Bacteria</taxon>
        <taxon>Pseudomonadati</taxon>
        <taxon>Bacteroidota</taxon>
        <taxon>Sphingobacteriia</taxon>
        <taxon>Sphingobacteriales</taxon>
        <taxon>Sphingobacteriaceae</taxon>
        <taxon>Pedobacter</taxon>
    </lineage>
</organism>
<keyword evidence="1" id="KW-1133">Transmembrane helix</keyword>
<dbReference type="KEGG" id="psty:BFS30_17000"/>
<evidence type="ECO:0000259" key="2">
    <source>
        <dbReference type="Pfam" id="PF04173"/>
    </source>
</evidence>
<dbReference type="OrthoDB" id="676158at2"/>
<sequence length="145" mass="15827">MRRYQDTATLLLRLALAMGFLSAVSSRLGLLGRHSSGWENFLVYVGKVNSFAPEGSALIFAIASTIFESLFAILLLIGYQTRWVSVGAAALTLAFALAMTYSFGLKDPLDYSVFAFSAGAFLLSTVSGYYWSIDELILTRSLKKS</sequence>
<dbReference type="AlphaFoldDB" id="A0A1D7QJC2"/>
<reference evidence="3 4" key="1">
    <citation type="submission" date="2016-08" db="EMBL/GenBank/DDBJ databases">
        <authorList>
            <person name="Seilhamer J.J."/>
        </authorList>
    </citation>
    <scope>NUCLEOTIDE SEQUENCE [LARGE SCALE GENOMIC DNA]</scope>
    <source>
        <strain evidence="3 4">DX4</strain>
    </source>
</reference>
<dbReference type="EMBL" id="CP017141">
    <property type="protein sequence ID" value="AOM78723.1"/>
    <property type="molecule type" value="Genomic_DNA"/>
</dbReference>
<keyword evidence="4" id="KW-1185">Reference proteome</keyword>
<name>A0A1D7QJC2_9SPHI</name>
<dbReference type="Pfam" id="PF04173">
    <property type="entry name" value="DoxD"/>
    <property type="match status" value="1"/>
</dbReference>
<evidence type="ECO:0000313" key="3">
    <source>
        <dbReference type="EMBL" id="AOM78723.1"/>
    </source>
</evidence>
<gene>
    <name evidence="3" type="ORF">BFS30_17000</name>
</gene>
<dbReference type="RefSeq" id="WP_069380387.1">
    <property type="nucleotide sequence ID" value="NZ_CP017141.1"/>
</dbReference>
<feature type="domain" description="TQO small subunit DoxD" evidence="2">
    <location>
        <begin position="61"/>
        <end position="141"/>
    </location>
</feature>
<keyword evidence="1" id="KW-0472">Membrane</keyword>
<feature type="transmembrane region" description="Helical" evidence="1">
    <location>
        <begin position="84"/>
        <end position="105"/>
    </location>
</feature>
<proteinExistence type="predicted"/>
<keyword evidence="1" id="KW-0812">Transmembrane</keyword>
<evidence type="ECO:0000313" key="4">
    <source>
        <dbReference type="Proteomes" id="UP000094313"/>
    </source>
</evidence>
<protein>
    <submittedName>
        <fullName evidence="3">DoxX protein</fullName>
    </submittedName>
</protein>
<feature type="transmembrane region" description="Helical" evidence="1">
    <location>
        <begin position="57"/>
        <end position="77"/>
    </location>
</feature>
<dbReference type="InterPro" id="IPR007301">
    <property type="entry name" value="DoxD"/>
</dbReference>
<dbReference type="Proteomes" id="UP000094313">
    <property type="component" value="Chromosome"/>
</dbReference>